<keyword evidence="6 12" id="KW-0560">Oxidoreductase</keyword>
<accession>U7UNH7</accession>
<protein>
    <submittedName>
        <fullName evidence="12">Glycyl-radical enzyme activating protein</fullName>
        <ecNumber evidence="12">1.97.1.-</ecNumber>
    </submittedName>
</protein>
<dbReference type="PANTHER" id="PTHR30352:SF4">
    <property type="entry name" value="PYRUVATE FORMATE-LYASE 2-ACTIVATING ENZYME"/>
    <property type="match status" value="1"/>
</dbReference>
<dbReference type="EC" id="1.97.1.-" evidence="12"/>
<dbReference type="AlphaFoldDB" id="U7UNH7"/>
<evidence type="ECO:0000256" key="6">
    <source>
        <dbReference type="ARBA" id="ARBA00023002"/>
    </source>
</evidence>
<comment type="catalytic activity">
    <reaction evidence="9">
        <text>glycyl-[protein] + reduced [flavodoxin] + S-adenosyl-L-methionine = glycin-2-yl radical-[protein] + semiquinone [flavodoxin] + 5'-deoxyadenosine + L-methionine + H(+)</text>
        <dbReference type="Rhea" id="RHEA:61976"/>
        <dbReference type="Rhea" id="RHEA-COMP:10622"/>
        <dbReference type="Rhea" id="RHEA-COMP:14480"/>
        <dbReference type="Rhea" id="RHEA-COMP:15993"/>
        <dbReference type="Rhea" id="RHEA-COMP:15994"/>
        <dbReference type="ChEBI" id="CHEBI:15378"/>
        <dbReference type="ChEBI" id="CHEBI:17319"/>
        <dbReference type="ChEBI" id="CHEBI:29947"/>
        <dbReference type="ChEBI" id="CHEBI:32722"/>
        <dbReference type="ChEBI" id="CHEBI:57618"/>
        <dbReference type="ChEBI" id="CHEBI:57844"/>
        <dbReference type="ChEBI" id="CHEBI:59789"/>
        <dbReference type="ChEBI" id="CHEBI:140311"/>
    </reaction>
</comment>
<evidence type="ECO:0000313" key="12">
    <source>
        <dbReference type="EMBL" id="ERT60821.1"/>
    </source>
</evidence>
<evidence type="ECO:0000256" key="3">
    <source>
        <dbReference type="ARBA" id="ARBA00022485"/>
    </source>
</evidence>
<dbReference type="Proteomes" id="UP000017090">
    <property type="component" value="Unassembled WGS sequence"/>
</dbReference>
<dbReference type="SUPFAM" id="SSF102114">
    <property type="entry name" value="Radical SAM enzymes"/>
    <property type="match status" value="1"/>
</dbReference>
<evidence type="ECO:0000256" key="1">
    <source>
        <dbReference type="ARBA" id="ARBA00001966"/>
    </source>
</evidence>
<dbReference type="PROSITE" id="PS51379">
    <property type="entry name" value="4FE4S_FER_2"/>
    <property type="match status" value="2"/>
</dbReference>
<evidence type="ECO:0000256" key="7">
    <source>
        <dbReference type="ARBA" id="ARBA00023004"/>
    </source>
</evidence>
<keyword evidence="5" id="KW-0479">Metal-binding</keyword>
<keyword evidence="3" id="KW-0004">4Fe-4S</keyword>
<keyword evidence="13" id="KW-1185">Reference proteome</keyword>
<dbReference type="InterPro" id="IPR012839">
    <property type="entry name" value="Organic_radical_activase"/>
</dbReference>
<dbReference type="Gene3D" id="3.30.70.20">
    <property type="match status" value="1"/>
</dbReference>
<organism evidence="12 13">
    <name type="scientific">Megasphaera vaginalis</name>
    <name type="common">ex Srinivasan et al. 2021</name>
    <dbReference type="NCBI Taxonomy" id="1111454"/>
    <lineage>
        <taxon>Bacteria</taxon>
        <taxon>Bacillati</taxon>
        <taxon>Bacillota</taxon>
        <taxon>Negativicutes</taxon>
        <taxon>Veillonellales</taxon>
        <taxon>Veillonellaceae</taxon>
        <taxon>Megasphaera</taxon>
    </lineage>
</organism>
<dbReference type="PROSITE" id="PS51918">
    <property type="entry name" value="RADICAL_SAM"/>
    <property type="match status" value="1"/>
</dbReference>
<dbReference type="Pfam" id="PF00037">
    <property type="entry name" value="Fer4"/>
    <property type="match status" value="1"/>
</dbReference>
<reference evidence="12 13" key="1">
    <citation type="submission" date="2013-09" db="EMBL/GenBank/DDBJ databases">
        <authorList>
            <person name="Durkin A.S."/>
            <person name="Haft D.R."/>
            <person name="McCorrison J."/>
            <person name="Torralba M."/>
            <person name="Gillis M."/>
            <person name="Haft D.H."/>
            <person name="Methe B."/>
            <person name="Sutton G."/>
            <person name="Nelson K.E."/>
        </authorList>
    </citation>
    <scope>NUCLEOTIDE SEQUENCE [LARGE SCALE GENOMIC DNA]</scope>
    <source>
        <strain evidence="12 13">BV3C16-1</strain>
    </source>
</reference>
<evidence type="ECO:0000256" key="9">
    <source>
        <dbReference type="ARBA" id="ARBA00047365"/>
    </source>
</evidence>
<dbReference type="eggNOG" id="COG1180">
    <property type="taxonomic scope" value="Bacteria"/>
</dbReference>
<comment type="similarity">
    <text evidence="2">Belongs to the organic radical-activating enzymes family.</text>
</comment>
<feature type="domain" description="4Fe-4S ferredoxin-type" evidence="10">
    <location>
        <begin position="47"/>
        <end position="77"/>
    </location>
</feature>
<dbReference type="GO" id="GO:0051539">
    <property type="term" value="F:4 iron, 4 sulfur cluster binding"/>
    <property type="evidence" value="ECO:0007669"/>
    <property type="project" value="UniProtKB-KW"/>
</dbReference>
<dbReference type="PROSITE" id="PS01087">
    <property type="entry name" value="RADICAL_ACTIVATING"/>
    <property type="match status" value="1"/>
</dbReference>
<dbReference type="GO" id="GO:0016491">
    <property type="term" value="F:oxidoreductase activity"/>
    <property type="evidence" value="ECO:0007669"/>
    <property type="project" value="UniProtKB-KW"/>
</dbReference>
<dbReference type="Gene3D" id="3.20.20.70">
    <property type="entry name" value="Aldolase class I"/>
    <property type="match status" value="1"/>
</dbReference>
<feature type="domain" description="4Fe-4S ferredoxin-type" evidence="10">
    <location>
        <begin position="78"/>
        <end position="103"/>
    </location>
</feature>
<comment type="cofactor">
    <cofactor evidence="1">
        <name>[4Fe-4S] cluster</name>
        <dbReference type="ChEBI" id="CHEBI:49883"/>
    </cofactor>
</comment>
<name>U7UNH7_9FIRM</name>
<sequence length="300" mass="33516">MPSNGKILQLQNFSVNDGEGLRTTIFFSGCPLRCQWCANPEGYTSGNKILYISSRCVSCGRCKEVCPEGVGIDLNTPDERKKCTACGKCTAVCLEKARKNTTTEVTVEAVIKQLESQMQFFYGSGGGVTYSGGECTMQPVFLNELVNAVYDLGLNQAIETSGYFSFAEMEETFAKLDLVFIDIKLMDSAKHRFFTGVDNDLILNNISRLGQKRKGIVVRVPTIVGVNADIDNIRATAKFVRDNVQDPCMELLPYHHYGEDKFKQLGMDRDFSRFDTPDRDYMNSLVTVIENEGVRVISYK</sequence>
<dbReference type="InterPro" id="IPR017900">
    <property type="entry name" value="4Fe4S_Fe_S_CS"/>
</dbReference>
<dbReference type="PANTHER" id="PTHR30352">
    <property type="entry name" value="PYRUVATE FORMATE-LYASE-ACTIVATING ENZYME"/>
    <property type="match status" value="1"/>
</dbReference>
<dbReference type="InterPro" id="IPR013785">
    <property type="entry name" value="Aldolase_TIM"/>
</dbReference>
<evidence type="ECO:0000313" key="13">
    <source>
        <dbReference type="Proteomes" id="UP000017090"/>
    </source>
</evidence>
<dbReference type="InterPro" id="IPR007197">
    <property type="entry name" value="rSAM"/>
</dbReference>
<keyword evidence="4" id="KW-0949">S-adenosyl-L-methionine</keyword>
<dbReference type="Pfam" id="PF04055">
    <property type="entry name" value="Radical_SAM"/>
    <property type="match status" value="1"/>
</dbReference>
<dbReference type="InterPro" id="IPR034457">
    <property type="entry name" value="Organic_radical-activating"/>
</dbReference>
<comment type="caution">
    <text evidence="12">The sequence shown here is derived from an EMBL/GenBank/DDBJ whole genome shotgun (WGS) entry which is preliminary data.</text>
</comment>
<dbReference type="SFLD" id="SFLDG01118">
    <property type="entry name" value="activating_enzymes__group_2"/>
    <property type="match status" value="1"/>
</dbReference>
<proteinExistence type="inferred from homology"/>
<dbReference type="SFLD" id="SFLDG01066">
    <property type="entry name" value="organic_radical-activating_enz"/>
    <property type="match status" value="1"/>
</dbReference>
<keyword evidence="7" id="KW-0408">Iron</keyword>
<dbReference type="PROSITE" id="PS00198">
    <property type="entry name" value="4FE4S_FER_1"/>
    <property type="match status" value="1"/>
</dbReference>
<dbReference type="EMBL" id="AWXA01000014">
    <property type="protein sequence ID" value="ERT60821.1"/>
    <property type="molecule type" value="Genomic_DNA"/>
</dbReference>
<dbReference type="NCBIfam" id="TIGR02494">
    <property type="entry name" value="PFLE_PFLC"/>
    <property type="match status" value="1"/>
</dbReference>
<dbReference type="InterPro" id="IPR001989">
    <property type="entry name" value="Radical_activat_CS"/>
</dbReference>
<keyword evidence="8" id="KW-0411">Iron-sulfur</keyword>
<evidence type="ECO:0000259" key="11">
    <source>
        <dbReference type="PROSITE" id="PS51918"/>
    </source>
</evidence>
<evidence type="ECO:0000256" key="4">
    <source>
        <dbReference type="ARBA" id="ARBA00022691"/>
    </source>
</evidence>
<dbReference type="STRING" id="1111454.HMPREF1250_0221"/>
<dbReference type="PATRIC" id="fig|1111454.3.peg.732"/>
<evidence type="ECO:0000256" key="5">
    <source>
        <dbReference type="ARBA" id="ARBA00022723"/>
    </source>
</evidence>
<dbReference type="SUPFAM" id="SSF54862">
    <property type="entry name" value="4Fe-4S ferredoxins"/>
    <property type="match status" value="1"/>
</dbReference>
<dbReference type="SFLD" id="SFLDS00029">
    <property type="entry name" value="Radical_SAM"/>
    <property type="match status" value="1"/>
</dbReference>
<dbReference type="PIRSF" id="PIRSF000371">
    <property type="entry name" value="PFL_act_enz"/>
    <property type="match status" value="1"/>
</dbReference>
<dbReference type="InterPro" id="IPR040074">
    <property type="entry name" value="BssD/PflA/YjjW"/>
</dbReference>
<evidence type="ECO:0000259" key="10">
    <source>
        <dbReference type="PROSITE" id="PS51379"/>
    </source>
</evidence>
<evidence type="ECO:0000256" key="8">
    <source>
        <dbReference type="ARBA" id="ARBA00023014"/>
    </source>
</evidence>
<gene>
    <name evidence="12" type="ORF">HMPREF1250_0221</name>
</gene>
<dbReference type="InterPro" id="IPR058240">
    <property type="entry name" value="rSAM_sf"/>
</dbReference>
<dbReference type="GO" id="GO:0046872">
    <property type="term" value="F:metal ion binding"/>
    <property type="evidence" value="ECO:0007669"/>
    <property type="project" value="UniProtKB-KW"/>
</dbReference>
<evidence type="ECO:0000256" key="2">
    <source>
        <dbReference type="ARBA" id="ARBA00009777"/>
    </source>
</evidence>
<dbReference type="InterPro" id="IPR017896">
    <property type="entry name" value="4Fe4S_Fe-S-bd"/>
</dbReference>
<feature type="domain" description="Radical SAM core" evidence="11">
    <location>
        <begin position="16"/>
        <end position="295"/>
    </location>
</feature>